<proteinExistence type="predicted"/>
<organism evidence="2 3">
    <name type="scientific">Jiangella alkaliphila</name>
    <dbReference type="NCBI Taxonomy" id="419479"/>
    <lineage>
        <taxon>Bacteria</taxon>
        <taxon>Bacillati</taxon>
        <taxon>Actinomycetota</taxon>
        <taxon>Actinomycetes</taxon>
        <taxon>Jiangellales</taxon>
        <taxon>Jiangellaceae</taxon>
        <taxon>Jiangella</taxon>
    </lineage>
</organism>
<protein>
    <submittedName>
        <fullName evidence="2">Uncharacterized conserved protein, contains tandem ACT domains</fullName>
    </submittedName>
</protein>
<gene>
    <name evidence="2" type="ORF">SAMN04488563_6205</name>
</gene>
<dbReference type="AlphaFoldDB" id="A0A1H2LJC2"/>
<dbReference type="PANTHER" id="PTHR40099">
    <property type="entry name" value="ACETOLACTATE SYNTHASE, SMALL SUBUNIT"/>
    <property type="match status" value="1"/>
</dbReference>
<evidence type="ECO:0000313" key="3">
    <source>
        <dbReference type="Proteomes" id="UP000182977"/>
    </source>
</evidence>
<evidence type="ECO:0000313" key="2">
    <source>
        <dbReference type="EMBL" id="SDU80681.1"/>
    </source>
</evidence>
<feature type="domain" description="ACT" evidence="1">
    <location>
        <begin position="5"/>
        <end position="123"/>
    </location>
</feature>
<evidence type="ECO:0000259" key="1">
    <source>
        <dbReference type="Pfam" id="PF19571"/>
    </source>
</evidence>
<dbReference type="RefSeq" id="WP_046768854.1">
    <property type="nucleotide sequence ID" value="NZ_KQ061228.1"/>
</dbReference>
<reference evidence="3" key="1">
    <citation type="submission" date="2016-10" db="EMBL/GenBank/DDBJ databases">
        <authorList>
            <person name="Varghese N."/>
            <person name="Submissions S."/>
        </authorList>
    </citation>
    <scope>NUCLEOTIDE SEQUENCE [LARGE SCALE GENOMIC DNA]</scope>
    <source>
        <strain evidence="3">DSM 45079</strain>
    </source>
</reference>
<sequence length="128" mass="13140">MSAFTVEFQNQPGGLAELCEVMAARGIDLVICGVAHGAAGTVAFIADDESAARSALQDTGFDAAEREALTVRLTNAPGAGAAMFRKLADAGVNVEVFLPVRVSDTRFVAVLCVDDQDAARAVLGNAVA</sequence>
<dbReference type="InterPro" id="IPR045739">
    <property type="entry name" value="ACT_dom_pair"/>
</dbReference>
<dbReference type="STRING" id="419479.SAMN04488563_6205"/>
<name>A0A1H2LJC2_9ACTN</name>
<dbReference type="Pfam" id="PF19571">
    <property type="entry name" value="ACT_8"/>
    <property type="match status" value="1"/>
</dbReference>
<dbReference type="EMBL" id="LT629791">
    <property type="protein sequence ID" value="SDU80681.1"/>
    <property type="molecule type" value="Genomic_DNA"/>
</dbReference>
<dbReference type="Proteomes" id="UP000182977">
    <property type="component" value="Chromosome I"/>
</dbReference>
<dbReference type="PANTHER" id="PTHR40099:SF1">
    <property type="entry name" value="ACETOLACTATE SYNTHASE, SMALL SUBUNIT"/>
    <property type="match status" value="1"/>
</dbReference>
<dbReference type="Gene3D" id="3.30.2130.10">
    <property type="entry name" value="VC0802-like"/>
    <property type="match status" value="1"/>
</dbReference>
<dbReference type="OrthoDB" id="9790662at2"/>
<keyword evidence="3" id="KW-1185">Reference proteome</keyword>
<accession>A0A1H2LJC2</accession>